<dbReference type="InterPro" id="IPR004014">
    <property type="entry name" value="ATPase_P-typ_cation-transptr_N"/>
</dbReference>
<dbReference type="SMART" id="SM00831">
    <property type="entry name" value="Cation_ATPase_N"/>
    <property type="match status" value="1"/>
</dbReference>
<keyword evidence="8 11" id="KW-1133">Transmembrane helix</keyword>
<evidence type="ECO:0000256" key="1">
    <source>
        <dbReference type="ARBA" id="ARBA00004651"/>
    </source>
</evidence>
<dbReference type="Pfam" id="PF00689">
    <property type="entry name" value="Cation_ATPase_C"/>
    <property type="match status" value="1"/>
</dbReference>
<dbReference type="Gene3D" id="2.70.150.10">
    <property type="entry name" value="Calcium-transporting ATPase, cytoplasmic transduction domain A"/>
    <property type="match status" value="1"/>
</dbReference>
<feature type="transmembrane region" description="Helical" evidence="11">
    <location>
        <begin position="255"/>
        <end position="276"/>
    </location>
</feature>
<evidence type="ECO:0000256" key="6">
    <source>
        <dbReference type="ARBA" id="ARBA00022840"/>
    </source>
</evidence>
<evidence type="ECO:0000313" key="13">
    <source>
        <dbReference type="EMBL" id="PXX90816.1"/>
    </source>
</evidence>
<feature type="domain" description="Cation-transporting P-type ATPase N-terminal" evidence="12">
    <location>
        <begin position="14"/>
        <end position="88"/>
    </location>
</feature>
<dbReference type="GO" id="GO:0016887">
    <property type="term" value="F:ATP hydrolysis activity"/>
    <property type="evidence" value="ECO:0007669"/>
    <property type="project" value="InterPro"/>
</dbReference>
<dbReference type="SFLD" id="SFLDS00003">
    <property type="entry name" value="Haloacid_Dehalogenase"/>
    <property type="match status" value="1"/>
</dbReference>
<dbReference type="InterPro" id="IPR023299">
    <property type="entry name" value="ATPase_P-typ_cyto_dom_N"/>
</dbReference>
<feature type="transmembrane region" description="Helical" evidence="11">
    <location>
        <begin position="700"/>
        <end position="724"/>
    </location>
</feature>
<evidence type="ECO:0000313" key="14">
    <source>
        <dbReference type="Proteomes" id="UP000253987"/>
    </source>
</evidence>
<dbReference type="InterPro" id="IPR023298">
    <property type="entry name" value="ATPase_P-typ_TM_dom_sf"/>
</dbReference>
<evidence type="ECO:0000256" key="7">
    <source>
        <dbReference type="ARBA" id="ARBA00022967"/>
    </source>
</evidence>
<dbReference type="Gene3D" id="3.40.50.1000">
    <property type="entry name" value="HAD superfamily/HAD-like"/>
    <property type="match status" value="1"/>
</dbReference>
<dbReference type="SUPFAM" id="SSF81665">
    <property type="entry name" value="Calcium ATPase, transmembrane domain M"/>
    <property type="match status" value="1"/>
</dbReference>
<feature type="transmembrane region" description="Helical" evidence="11">
    <location>
        <begin position="68"/>
        <end position="86"/>
    </location>
</feature>
<sequence>MSGTPSRQEVNKYRWHAESADKALEVLDSDREKGLSGDQVEQRRSEFGSNELRVRQQRSALQRLLSHFNNLFIYLLLIAFAVTALLGEWVDSAVIFAVVLINGAIGFIQEGRAERALESVQGMLSRKATVWRDGRRHEVPAQELVPGDIVQINAGGRIPADLRLLRVKNLEVQEAALTGESNAVAKQLDAVEEDAELGDRTSMAYSGTLATSGQGIGVVVAIGDDSEIGRISGMLAEVETIKTPLMQRFDAFTRILSVVILGLALITFAVGILVWSKDWHSMFLVAVSLAVAAIPQGLPAVMTVILAIGVERMARRNAIIRRLPAVETLGSVTTICADKTGTLTRNEMTVKTLRTAAEDIGVEGVGYEPEGGFQRDEESIKIEEHGAVLEMLRAGLLCNDSELEHKEEEWRGAGDPTEVALIVAAYKAGLDYDEEYGNWPRVDSIPFASEKRYMATLNHDHQGNHVIYVKGAPEQLLEMCGSELRDGEETSLDRSAWEERFEEIASRGQRLLAIARKEVSEQTELDEADVEGDLVLLGLFGMIDPPREEAIDSVAICRDAGIGVKMITGDHAATATAVARKLGLDNPGKALRGRDIEKLDDEELKNRVMETSVFARTSPEHKLRLVKALQARSEIIAMTGDGVNDAPALKRANLGIAMGQKGTEAAREASEMVLADDNFASIERAVEEGRKVYDNLRKTILFVLPTNAAESLVLLAAVLSGMMLPVTPVQILWVNMITAVTLGVSLAWEKAEVGLMQRGPHSTEEGLLGRFDLWRIAYVGTALLLGVGFLFAQEQIHGETSLEYARTMAVNALVLGQIFYLLNSRFFSRSALSWEGLTGNRMVLFAIAGCIGLQLVFTYAPFMNQLLESRPLDAEAWLRCVAVGLGLFILVEIEKLVRRKRSAHGEESAGSPEQRQQNHPSTGSGK</sequence>
<dbReference type="InterPro" id="IPR001757">
    <property type="entry name" value="P_typ_ATPase"/>
</dbReference>
<gene>
    <name evidence="13" type="ORF">DIT71_09790</name>
</gene>
<dbReference type="GO" id="GO:0005391">
    <property type="term" value="F:P-type sodium:potassium-exchanging transporter activity"/>
    <property type="evidence" value="ECO:0007669"/>
    <property type="project" value="TreeGrafter"/>
</dbReference>
<evidence type="ECO:0000259" key="12">
    <source>
        <dbReference type="SMART" id="SM00831"/>
    </source>
</evidence>
<keyword evidence="5" id="KW-0547">Nucleotide-binding</keyword>
<organism evidence="13 14">
    <name type="scientific">Marinobacter vulgaris</name>
    <dbReference type="NCBI Taxonomy" id="1928331"/>
    <lineage>
        <taxon>Bacteria</taxon>
        <taxon>Pseudomonadati</taxon>
        <taxon>Pseudomonadota</taxon>
        <taxon>Gammaproteobacteria</taxon>
        <taxon>Pseudomonadales</taxon>
        <taxon>Marinobacteraceae</taxon>
        <taxon>Marinobacter</taxon>
    </lineage>
</organism>
<evidence type="ECO:0000256" key="4">
    <source>
        <dbReference type="ARBA" id="ARBA00022692"/>
    </source>
</evidence>
<dbReference type="GO" id="GO:1990573">
    <property type="term" value="P:potassium ion import across plasma membrane"/>
    <property type="evidence" value="ECO:0007669"/>
    <property type="project" value="TreeGrafter"/>
</dbReference>
<dbReference type="SFLD" id="SFLDF00027">
    <property type="entry name" value="p-type_atpase"/>
    <property type="match status" value="1"/>
</dbReference>
<comment type="subcellular location">
    <subcellularLocation>
        <location evidence="1">Cell membrane</location>
        <topology evidence="1">Multi-pass membrane protein</topology>
    </subcellularLocation>
</comment>
<dbReference type="PRINTS" id="PR00120">
    <property type="entry name" value="HATPASE"/>
</dbReference>
<name>A0A2V3ZJR1_9GAMM</name>
<dbReference type="Proteomes" id="UP000253987">
    <property type="component" value="Unassembled WGS sequence"/>
</dbReference>
<keyword evidence="6" id="KW-0067">ATP-binding</keyword>
<dbReference type="PANTHER" id="PTHR43294:SF21">
    <property type="entry name" value="CATION TRANSPORTING ATPASE"/>
    <property type="match status" value="1"/>
</dbReference>
<evidence type="ECO:0000256" key="10">
    <source>
        <dbReference type="SAM" id="MobiDB-lite"/>
    </source>
</evidence>
<dbReference type="Pfam" id="PF08282">
    <property type="entry name" value="Hydrolase_3"/>
    <property type="match status" value="1"/>
</dbReference>
<evidence type="ECO:0000256" key="8">
    <source>
        <dbReference type="ARBA" id="ARBA00022989"/>
    </source>
</evidence>
<protein>
    <submittedName>
        <fullName evidence="13">Carbonate dehydratase</fullName>
    </submittedName>
</protein>
<dbReference type="AlphaFoldDB" id="A0A2V3ZJR1"/>
<dbReference type="Pfam" id="PF00690">
    <property type="entry name" value="Cation_ATPase_N"/>
    <property type="match status" value="1"/>
</dbReference>
<dbReference type="InterPro" id="IPR008250">
    <property type="entry name" value="ATPase_P-typ_transduc_dom_A_sf"/>
</dbReference>
<dbReference type="RefSeq" id="WP_114613041.1">
    <property type="nucleotide sequence ID" value="NZ_QFWX01000004.1"/>
</dbReference>
<feature type="transmembrane region" description="Helical" evidence="11">
    <location>
        <begin position="282"/>
        <end position="308"/>
    </location>
</feature>
<dbReference type="CDD" id="cd02080">
    <property type="entry name" value="P-type_ATPase_cation"/>
    <property type="match status" value="1"/>
</dbReference>
<dbReference type="InterPro" id="IPR018303">
    <property type="entry name" value="ATPase_P-typ_P_site"/>
</dbReference>
<feature type="region of interest" description="Disordered" evidence="10">
    <location>
        <begin position="902"/>
        <end position="926"/>
    </location>
</feature>
<keyword evidence="14" id="KW-1185">Reference proteome</keyword>
<dbReference type="GO" id="GO:0005524">
    <property type="term" value="F:ATP binding"/>
    <property type="evidence" value="ECO:0007669"/>
    <property type="project" value="UniProtKB-KW"/>
</dbReference>
<comment type="caution">
    <text evidence="13">The sequence shown here is derived from an EMBL/GenBank/DDBJ whole genome shotgun (WGS) entry which is preliminary data.</text>
</comment>
<dbReference type="GO" id="GO:0030007">
    <property type="term" value="P:intracellular potassium ion homeostasis"/>
    <property type="evidence" value="ECO:0007669"/>
    <property type="project" value="TreeGrafter"/>
</dbReference>
<keyword evidence="7" id="KW-1278">Translocase</keyword>
<dbReference type="InterPro" id="IPR023214">
    <property type="entry name" value="HAD_sf"/>
</dbReference>
<dbReference type="InterPro" id="IPR044492">
    <property type="entry name" value="P_typ_ATPase_HD_dom"/>
</dbReference>
<keyword evidence="4 11" id="KW-0812">Transmembrane</keyword>
<dbReference type="InterPro" id="IPR059000">
    <property type="entry name" value="ATPase_P-type_domA"/>
</dbReference>
<feature type="compositionally biased region" description="Polar residues" evidence="10">
    <location>
        <begin position="911"/>
        <end position="926"/>
    </location>
</feature>
<dbReference type="GO" id="GO:0006883">
    <property type="term" value="P:intracellular sodium ion homeostasis"/>
    <property type="evidence" value="ECO:0007669"/>
    <property type="project" value="TreeGrafter"/>
</dbReference>
<dbReference type="PANTHER" id="PTHR43294">
    <property type="entry name" value="SODIUM/POTASSIUM-TRANSPORTING ATPASE SUBUNIT ALPHA"/>
    <property type="match status" value="1"/>
</dbReference>
<dbReference type="EMBL" id="QFWX01000004">
    <property type="protein sequence ID" value="PXX90816.1"/>
    <property type="molecule type" value="Genomic_DNA"/>
</dbReference>
<dbReference type="Pfam" id="PF00122">
    <property type="entry name" value="E1-E2_ATPase"/>
    <property type="match status" value="1"/>
</dbReference>
<feature type="transmembrane region" description="Helical" evidence="11">
    <location>
        <begin position="773"/>
        <end position="792"/>
    </location>
</feature>
<dbReference type="GO" id="GO:0036376">
    <property type="term" value="P:sodium ion export across plasma membrane"/>
    <property type="evidence" value="ECO:0007669"/>
    <property type="project" value="TreeGrafter"/>
</dbReference>
<feature type="transmembrane region" description="Helical" evidence="11">
    <location>
        <begin position="92"/>
        <end position="108"/>
    </location>
</feature>
<dbReference type="Gene3D" id="3.40.1110.10">
    <property type="entry name" value="Calcium-transporting ATPase, cytoplasmic domain N"/>
    <property type="match status" value="1"/>
</dbReference>
<reference evidence="14" key="1">
    <citation type="submission" date="2018-05" db="EMBL/GenBank/DDBJ databases">
        <authorList>
            <person name="Lu D."/>
        </authorList>
    </citation>
    <scope>NUCLEOTIDE SEQUENCE [LARGE SCALE GENOMIC DNA]</scope>
    <source>
        <strain evidence="14">F01</strain>
    </source>
</reference>
<dbReference type="OrthoDB" id="9814270at2"/>
<dbReference type="GO" id="GO:0005886">
    <property type="term" value="C:plasma membrane"/>
    <property type="evidence" value="ECO:0007669"/>
    <property type="project" value="UniProtKB-SubCell"/>
</dbReference>
<dbReference type="SUPFAM" id="SSF81653">
    <property type="entry name" value="Calcium ATPase, transduction domain A"/>
    <property type="match status" value="1"/>
</dbReference>
<proteinExistence type="inferred from homology"/>
<dbReference type="SFLD" id="SFLDG00002">
    <property type="entry name" value="C1.7:_P-type_atpase_like"/>
    <property type="match status" value="1"/>
</dbReference>
<dbReference type="InterPro" id="IPR006068">
    <property type="entry name" value="ATPase_P-typ_cation-transptr_C"/>
</dbReference>
<feature type="transmembrane region" description="Helical" evidence="11">
    <location>
        <begin position="843"/>
        <end position="864"/>
    </location>
</feature>
<dbReference type="GO" id="GO:1902600">
    <property type="term" value="P:proton transmembrane transport"/>
    <property type="evidence" value="ECO:0007669"/>
    <property type="project" value="TreeGrafter"/>
</dbReference>
<feature type="transmembrane region" description="Helical" evidence="11">
    <location>
        <begin position="804"/>
        <end position="822"/>
    </location>
</feature>
<evidence type="ECO:0000256" key="3">
    <source>
        <dbReference type="ARBA" id="ARBA00022475"/>
    </source>
</evidence>
<keyword evidence="9 11" id="KW-0472">Membrane</keyword>
<dbReference type="SUPFAM" id="SSF56784">
    <property type="entry name" value="HAD-like"/>
    <property type="match status" value="1"/>
</dbReference>
<dbReference type="PROSITE" id="PS00154">
    <property type="entry name" value="ATPASE_E1_E2"/>
    <property type="match status" value="1"/>
</dbReference>
<dbReference type="Pfam" id="PF13246">
    <property type="entry name" value="Cation_ATPase"/>
    <property type="match status" value="1"/>
</dbReference>
<dbReference type="NCBIfam" id="TIGR01494">
    <property type="entry name" value="ATPase_P-type"/>
    <property type="match status" value="2"/>
</dbReference>
<evidence type="ECO:0000256" key="2">
    <source>
        <dbReference type="ARBA" id="ARBA00005675"/>
    </source>
</evidence>
<comment type="similarity">
    <text evidence="2">Belongs to the cation transport ATPase (P-type) (TC 3.A.3) family. Type IIA subfamily.</text>
</comment>
<feature type="transmembrane region" description="Helical" evidence="11">
    <location>
        <begin position="730"/>
        <end position="748"/>
    </location>
</feature>
<evidence type="ECO:0000256" key="9">
    <source>
        <dbReference type="ARBA" id="ARBA00023136"/>
    </source>
</evidence>
<dbReference type="Gene3D" id="1.20.1110.10">
    <property type="entry name" value="Calcium-transporting ATPase, transmembrane domain"/>
    <property type="match status" value="1"/>
</dbReference>
<keyword evidence="3" id="KW-1003">Cell membrane</keyword>
<evidence type="ECO:0000256" key="5">
    <source>
        <dbReference type="ARBA" id="ARBA00022741"/>
    </source>
</evidence>
<reference evidence="13 14" key="2">
    <citation type="submission" date="2018-06" db="EMBL/GenBank/DDBJ databases">
        <title>Marinobactersediminissp. nov, a moderately halophilic bacterium isolated from marine solar saltern.</title>
        <authorList>
            <person name="Zhang Y."/>
        </authorList>
    </citation>
    <scope>NUCLEOTIDE SEQUENCE [LARGE SCALE GENOMIC DNA]</scope>
    <source>
        <strain evidence="13 14">F01</strain>
    </source>
</reference>
<dbReference type="SUPFAM" id="SSF81660">
    <property type="entry name" value="Metal cation-transporting ATPase, ATP-binding domain N"/>
    <property type="match status" value="1"/>
</dbReference>
<dbReference type="InterPro" id="IPR050510">
    <property type="entry name" value="Cation_transp_ATPase_P-type"/>
</dbReference>
<accession>A0A2V3ZJR1</accession>
<dbReference type="InterPro" id="IPR036412">
    <property type="entry name" value="HAD-like_sf"/>
</dbReference>
<evidence type="ECO:0000256" key="11">
    <source>
        <dbReference type="SAM" id="Phobius"/>
    </source>
</evidence>
<dbReference type="PRINTS" id="PR00119">
    <property type="entry name" value="CATATPASE"/>
</dbReference>
<feature type="transmembrane region" description="Helical" evidence="11">
    <location>
        <begin position="876"/>
        <end position="893"/>
    </location>
</feature>